<keyword evidence="2 6" id="KW-0479">Metal-binding</keyword>
<dbReference type="InterPro" id="IPR020843">
    <property type="entry name" value="ER"/>
</dbReference>
<dbReference type="GO" id="GO:0046294">
    <property type="term" value="P:formaldehyde catabolic process"/>
    <property type="evidence" value="ECO:0007669"/>
    <property type="project" value="TreeGrafter"/>
</dbReference>
<protein>
    <submittedName>
        <fullName evidence="8">Alcohol dehydrogenase</fullName>
    </submittedName>
</protein>
<keyword evidence="4" id="KW-0560">Oxidoreductase</keyword>
<dbReference type="SUPFAM" id="SSF50129">
    <property type="entry name" value="GroES-like"/>
    <property type="match status" value="1"/>
</dbReference>
<dbReference type="InterPro" id="IPR036291">
    <property type="entry name" value="NAD(P)-bd_dom_sf"/>
</dbReference>
<dbReference type="InterPro" id="IPR013154">
    <property type="entry name" value="ADH-like_N"/>
</dbReference>
<dbReference type="InterPro" id="IPR013149">
    <property type="entry name" value="ADH-like_C"/>
</dbReference>
<evidence type="ECO:0000256" key="2">
    <source>
        <dbReference type="ARBA" id="ARBA00022723"/>
    </source>
</evidence>
<name>A0A520RZK3_9GAMM</name>
<evidence type="ECO:0000256" key="6">
    <source>
        <dbReference type="RuleBase" id="RU361277"/>
    </source>
</evidence>
<proteinExistence type="inferred from homology"/>
<gene>
    <name evidence="8" type="ORF">EVA68_06585</name>
</gene>
<organism evidence="8 9">
    <name type="scientific">OM182 bacterium</name>
    <dbReference type="NCBI Taxonomy" id="2510334"/>
    <lineage>
        <taxon>Bacteria</taxon>
        <taxon>Pseudomonadati</taxon>
        <taxon>Pseudomonadota</taxon>
        <taxon>Gammaproteobacteria</taxon>
        <taxon>OMG group</taxon>
        <taxon>OM182 clade</taxon>
    </lineage>
</organism>
<evidence type="ECO:0000313" key="9">
    <source>
        <dbReference type="Proteomes" id="UP000316199"/>
    </source>
</evidence>
<keyword evidence="5" id="KW-0520">NAD</keyword>
<dbReference type="Pfam" id="PF08240">
    <property type="entry name" value="ADH_N"/>
    <property type="match status" value="1"/>
</dbReference>
<dbReference type="PANTHER" id="PTHR43880:SF12">
    <property type="entry name" value="ALCOHOL DEHYDROGENASE CLASS-3"/>
    <property type="match status" value="1"/>
</dbReference>
<dbReference type="GO" id="GO:0051903">
    <property type="term" value="F:S-(hydroxymethyl)glutathione dehydrogenase [NAD(P)+] activity"/>
    <property type="evidence" value="ECO:0007669"/>
    <property type="project" value="TreeGrafter"/>
</dbReference>
<evidence type="ECO:0000256" key="5">
    <source>
        <dbReference type="ARBA" id="ARBA00023027"/>
    </source>
</evidence>
<evidence type="ECO:0000256" key="4">
    <source>
        <dbReference type="ARBA" id="ARBA00023002"/>
    </source>
</evidence>
<dbReference type="InterPro" id="IPR002328">
    <property type="entry name" value="ADH_Zn_CS"/>
</dbReference>
<feature type="domain" description="Enoyl reductase (ER)" evidence="7">
    <location>
        <begin position="13"/>
        <end position="354"/>
    </location>
</feature>
<dbReference type="Pfam" id="PF00107">
    <property type="entry name" value="ADH_zinc_N"/>
    <property type="match status" value="1"/>
</dbReference>
<accession>A0A520RZK3</accession>
<dbReference type="PANTHER" id="PTHR43880">
    <property type="entry name" value="ALCOHOL DEHYDROGENASE"/>
    <property type="match status" value="1"/>
</dbReference>
<dbReference type="Gene3D" id="3.40.50.720">
    <property type="entry name" value="NAD(P)-binding Rossmann-like Domain"/>
    <property type="match status" value="1"/>
</dbReference>
<evidence type="ECO:0000256" key="3">
    <source>
        <dbReference type="ARBA" id="ARBA00022833"/>
    </source>
</evidence>
<reference evidence="8 9" key="1">
    <citation type="submission" date="2019-02" db="EMBL/GenBank/DDBJ databases">
        <title>Prokaryotic population dynamics and viral predation in marine succession experiment using metagenomics: the confinement effect.</title>
        <authorList>
            <person name="Haro-Moreno J.M."/>
            <person name="Rodriguez-Valera F."/>
            <person name="Lopez-Perez M."/>
        </authorList>
    </citation>
    <scope>NUCLEOTIDE SEQUENCE [LARGE SCALE GENOMIC DNA]</scope>
    <source>
        <strain evidence="8">MED-G157</strain>
    </source>
</reference>
<dbReference type="FunFam" id="3.40.50.720:FF:000003">
    <property type="entry name" value="S-(hydroxymethyl)glutathione dehydrogenase"/>
    <property type="match status" value="1"/>
</dbReference>
<dbReference type="InterPro" id="IPR011032">
    <property type="entry name" value="GroES-like_sf"/>
</dbReference>
<dbReference type="GO" id="GO:0005829">
    <property type="term" value="C:cytosol"/>
    <property type="evidence" value="ECO:0007669"/>
    <property type="project" value="TreeGrafter"/>
</dbReference>
<evidence type="ECO:0000313" key="8">
    <source>
        <dbReference type="EMBL" id="RZO75625.1"/>
    </source>
</evidence>
<dbReference type="Proteomes" id="UP000316199">
    <property type="component" value="Unassembled WGS sequence"/>
</dbReference>
<dbReference type="PROSITE" id="PS00059">
    <property type="entry name" value="ADH_ZINC"/>
    <property type="match status" value="1"/>
</dbReference>
<keyword evidence="3 6" id="KW-0862">Zinc</keyword>
<dbReference type="SMART" id="SM00829">
    <property type="entry name" value="PKS_ER"/>
    <property type="match status" value="1"/>
</dbReference>
<comment type="cofactor">
    <cofactor evidence="1 6">
        <name>Zn(2+)</name>
        <dbReference type="ChEBI" id="CHEBI:29105"/>
    </cofactor>
</comment>
<evidence type="ECO:0000259" key="7">
    <source>
        <dbReference type="SMART" id="SM00829"/>
    </source>
</evidence>
<comment type="similarity">
    <text evidence="6">Belongs to the zinc-containing alcohol dehydrogenase family.</text>
</comment>
<dbReference type="AlphaFoldDB" id="A0A520RZK3"/>
<dbReference type="SUPFAM" id="SSF51735">
    <property type="entry name" value="NAD(P)-binding Rossmann-fold domains"/>
    <property type="match status" value="1"/>
</dbReference>
<comment type="caution">
    <text evidence="8">The sequence shown here is derived from an EMBL/GenBank/DDBJ whole genome shotgun (WGS) entry which is preliminary data.</text>
</comment>
<evidence type="ECO:0000256" key="1">
    <source>
        <dbReference type="ARBA" id="ARBA00001947"/>
    </source>
</evidence>
<dbReference type="Gene3D" id="3.90.180.10">
    <property type="entry name" value="Medium-chain alcohol dehydrogenases, catalytic domain"/>
    <property type="match status" value="1"/>
</dbReference>
<dbReference type="EMBL" id="SHAG01000029">
    <property type="protein sequence ID" value="RZO75625.1"/>
    <property type="molecule type" value="Genomic_DNA"/>
</dbReference>
<dbReference type="GO" id="GO:0008270">
    <property type="term" value="F:zinc ion binding"/>
    <property type="evidence" value="ECO:0007669"/>
    <property type="project" value="InterPro"/>
</dbReference>
<sequence>MMSTKSRAALLVEFNKPLIVDEIGLGDPQGEEVLVKLFATGVCHSQLHQIHNTIPGVRIPGIIGHEGTGVVIKVGSKVTHLKEGDHCMLTWVPRDAKEDSPAAPGTQFEWRGEQYPAGSCYTWAEHALINEQFVLPMPNDISTASTSIVGCATVTGVGAVMGTAQVQKGQSVAVIGVGGVGINVIAGAKIAGANPIIAVDLADDKLEFAKEFGATHTINASNTDAVKEIKALTNGGADFAFDAIGGPVTTPQSLAAVRSGRLGLDRGGVAVVVGIPQGEFTIPNFQFPFGEKSLIGSFGGSSHPEVNYPQYINWYQKGELPLDKMVTTTYTSLDDINEAVRALAAGEIRGRSIITFE</sequence>